<comment type="caution">
    <text evidence="1">The sequence shown here is derived from an EMBL/GenBank/DDBJ whole genome shotgun (WGS) entry which is preliminary data.</text>
</comment>
<proteinExistence type="predicted"/>
<sequence>MQDNFRHWTRRTFSDYRGAVAYIASTDNIGAEEIGTAFHVGDGVFVTARHVVEGRDIKEVGFDDDSNIYLRSKQAARSKTLTLPSIGITSGPFFHIDSKTDVACFTLSITPDAFIPLGGHLDDWLGQYELVLYRTLALGYPPIPLSSRPNLFASSGEVNALVELYSGTRHPHFLISSMARGGFSGGPVMVAYNEDNADGGTALLGLVTQSLVRDHSSTETGYFAVLTIEPIYDCLKQHGLLPAFQNYDPDYE</sequence>
<dbReference type="InterPro" id="IPR009003">
    <property type="entry name" value="Peptidase_S1_PA"/>
</dbReference>
<reference evidence="1 2" key="1">
    <citation type="submission" date="2023-04" db="EMBL/GenBank/DDBJ databases">
        <title>Luteimonas sp. M1R5S18.</title>
        <authorList>
            <person name="Sun J.-Q."/>
        </authorList>
    </citation>
    <scope>NUCLEOTIDE SEQUENCE [LARGE SCALE GENOMIC DNA]</scope>
    <source>
        <strain evidence="1 2">M1R5S18</strain>
    </source>
</reference>
<dbReference type="EMBL" id="JARXRN010000016">
    <property type="protein sequence ID" value="MDH5829273.1"/>
    <property type="molecule type" value="Genomic_DNA"/>
</dbReference>
<gene>
    <name evidence="1" type="ORF">QFW80_01895</name>
</gene>
<evidence type="ECO:0000313" key="2">
    <source>
        <dbReference type="Proteomes" id="UP001156831"/>
    </source>
</evidence>
<keyword evidence="2" id="KW-1185">Reference proteome</keyword>
<keyword evidence="1" id="KW-0645">Protease</keyword>
<evidence type="ECO:0000313" key="1">
    <source>
        <dbReference type="EMBL" id="MDH5829273.1"/>
    </source>
</evidence>
<dbReference type="SUPFAM" id="SSF50494">
    <property type="entry name" value="Trypsin-like serine proteases"/>
    <property type="match status" value="1"/>
</dbReference>
<keyword evidence="1" id="KW-0378">Hydrolase</keyword>
<organism evidence="1 2">
    <name type="scientific">Luteimonas rhizosphaericola</name>
    <dbReference type="NCBI Taxonomy" id="3042024"/>
    <lineage>
        <taxon>Bacteria</taxon>
        <taxon>Pseudomonadati</taxon>
        <taxon>Pseudomonadota</taxon>
        <taxon>Gammaproteobacteria</taxon>
        <taxon>Lysobacterales</taxon>
        <taxon>Lysobacteraceae</taxon>
        <taxon>Luteimonas</taxon>
    </lineage>
</organism>
<dbReference type="GO" id="GO:0008233">
    <property type="term" value="F:peptidase activity"/>
    <property type="evidence" value="ECO:0007669"/>
    <property type="project" value="UniProtKB-KW"/>
</dbReference>
<name>A0ABT6JFT2_9GAMM</name>
<dbReference type="Proteomes" id="UP001156831">
    <property type="component" value="Unassembled WGS sequence"/>
</dbReference>
<dbReference type="Pfam" id="PF13365">
    <property type="entry name" value="Trypsin_2"/>
    <property type="match status" value="1"/>
</dbReference>
<dbReference type="GO" id="GO:0006508">
    <property type="term" value="P:proteolysis"/>
    <property type="evidence" value="ECO:0007669"/>
    <property type="project" value="UniProtKB-KW"/>
</dbReference>
<dbReference type="RefSeq" id="WP_280599346.1">
    <property type="nucleotide sequence ID" value="NZ_JARXRN010000016.1"/>
</dbReference>
<protein>
    <submittedName>
        <fullName evidence="1">Serine protease</fullName>
    </submittedName>
</protein>
<accession>A0ABT6JFT2</accession>